<protein>
    <submittedName>
        <fullName evidence="1">Uncharacterized protein</fullName>
    </submittedName>
</protein>
<accession>A0A6A6BID6</accession>
<reference evidence="1" key="1">
    <citation type="journal article" date="2020" name="Stud. Mycol.">
        <title>101 Dothideomycetes genomes: a test case for predicting lifestyles and emergence of pathogens.</title>
        <authorList>
            <person name="Haridas S."/>
            <person name="Albert R."/>
            <person name="Binder M."/>
            <person name="Bloem J."/>
            <person name="Labutti K."/>
            <person name="Salamov A."/>
            <person name="Andreopoulos B."/>
            <person name="Baker S."/>
            <person name="Barry K."/>
            <person name="Bills G."/>
            <person name="Bluhm B."/>
            <person name="Cannon C."/>
            <person name="Castanera R."/>
            <person name="Culley D."/>
            <person name="Daum C."/>
            <person name="Ezra D."/>
            <person name="Gonzalez J."/>
            <person name="Henrissat B."/>
            <person name="Kuo A."/>
            <person name="Liang C."/>
            <person name="Lipzen A."/>
            <person name="Lutzoni F."/>
            <person name="Magnuson J."/>
            <person name="Mondo S."/>
            <person name="Nolan M."/>
            <person name="Ohm R."/>
            <person name="Pangilinan J."/>
            <person name="Park H.-J."/>
            <person name="Ramirez L."/>
            <person name="Alfaro M."/>
            <person name="Sun H."/>
            <person name="Tritt A."/>
            <person name="Yoshinaga Y."/>
            <person name="Zwiers L.-H."/>
            <person name="Turgeon B."/>
            <person name="Goodwin S."/>
            <person name="Spatafora J."/>
            <person name="Crous P."/>
            <person name="Grigoriev I."/>
        </authorList>
    </citation>
    <scope>NUCLEOTIDE SEQUENCE</scope>
    <source>
        <strain evidence="1">CBS 121167</strain>
    </source>
</reference>
<proteinExistence type="predicted"/>
<evidence type="ECO:0000313" key="2">
    <source>
        <dbReference type="Proteomes" id="UP000799438"/>
    </source>
</evidence>
<dbReference type="EMBL" id="ML995482">
    <property type="protein sequence ID" value="KAF2143388.1"/>
    <property type="molecule type" value="Genomic_DNA"/>
</dbReference>
<dbReference type="Proteomes" id="UP000799438">
    <property type="component" value="Unassembled WGS sequence"/>
</dbReference>
<name>A0A6A6BID6_9PEZI</name>
<gene>
    <name evidence="1" type="ORF">K452DRAFT_286216</name>
</gene>
<evidence type="ECO:0000313" key="1">
    <source>
        <dbReference type="EMBL" id="KAF2143388.1"/>
    </source>
</evidence>
<keyword evidence="2" id="KW-1185">Reference proteome</keyword>
<dbReference type="GeneID" id="54297752"/>
<sequence>MGWSSHLGKLKAWWKSPITARKIRLTCIVLFVLLFAPRRSEMPAPFVVIATRSQGHGVVLYGSVGDVSGDTNLESP</sequence>
<dbReference type="AlphaFoldDB" id="A0A6A6BID6"/>
<organism evidence="1 2">
    <name type="scientific">Aplosporella prunicola CBS 121167</name>
    <dbReference type="NCBI Taxonomy" id="1176127"/>
    <lineage>
        <taxon>Eukaryota</taxon>
        <taxon>Fungi</taxon>
        <taxon>Dikarya</taxon>
        <taxon>Ascomycota</taxon>
        <taxon>Pezizomycotina</taxon>
        <taxon>Dothideomycetes</taxon>
        <taxon>Dothideomycetes incertae sedis</taxon>
        <taxon>Botryosphaeriales</taxon>
        <taxon>Aplosporellaceae</taxon>
        <taxon>Aplosporella</taxon>
    </lineage>
</organism>
<dbReference type="RefSeq" id="XP_033399100.1">
    <property type="nucleotide sequence ID" value="XM_033540256.1"/>
</dbReference>